<feature type="active site" evidence="2">
    <location>
        <position position="465"/>
    </location>
</feature>
<comment type="similarity">
    <text evidence="1">Belongs to the peptidase A1 family.</text>
</comment>
<dbReference type="PROSITE" id="PS51767">
    <property type="entry name" value="PEPTIDASE_A1"/>
    <property type="match status" value="1"/>
</dbReference>
<dbReference type="Proteomes" id="UP000290289">
    <property type="component" value="Chromosome 15"/>
</dbReference>
<dbReference type="InterPro" id="IPR001969">
    <property type="entry name" value="Aspartic_peptidase_AS"/>
</dbReference>
<feature type="domain" description="Peptidase A1" evidence="3">
    <location>
        <begin position="235"/>
        <end position="555"/>
    </location>
</feature>
<dbReference type="EMBL" id="RDQH01000341">
    <property type="protein sequence ID" value="RXH75840.1"/>
    <property type="molecule type" value="Genomic_DNA"/>
</dbReference>
<accession>A0A498HYE2</accession>
<dbReference type="InterPro" id="IPR001461">
    <property type="entry name" value="Aspartic_peptidase_A1"/>
</dbReference>
<evidence type="ECO:0000256" key="1">
    <source>
        <dbReference type="ARBA" id="ARBA00007447"/>
    </source>
</evidence>
<dbReference type="InterPro" id="IPR033121">
    <property type="entry name" value="PEPTIDASE_A1"/>
</dbReference>
<proteinExistence type="inferred from homology"/>
<dbReference type="Pfam" id="PF14543">
    <property type="entry name" value="TAXi_N"/>
    <property type="match status" value="1"/>
</dbReference>
<name>A0A498HYE2_MALDO</name>
<dbReference type="InterPro" id="IPR032861">
    <property type="entry name" value="TAXi_N"/>
</dbReference>
<gene>
    <name evidence="4" type="ORF">DVH24_042627</name>
</gene>
<dbReference type="SUPFAM" id="SSF50630">
    <property type="entry name" value="Acid proteases"/>
    <property type="match status" value="1"/>
</dbReference>
<protein>
    <recommendedName>
        <fullName evidence="3">Peptidase A1 domain-containing protein</fullName>
    </recommendedName>
</protein>
<evidence type="ECO:0000256" key="2">
    <source>
        <dbReference type="PIRSR" id="PIRSR601461-1"/>
    </source>
</evidence>
<dbReference type="GO" id="GO:0004190">
    <property type="term" value="F:aspartic-type endopeptidase activity"/>
    <property type="evidence" value="ECO:0007669"/>
    <property type="project" value="InterPro"/>
</dbReference>
<dbReference type="InterPro" id="IPR021109">
    <property type="entry name" value="Peptidase_aspartic_dom_sf"/>
</dbReference>
<evidence type="ECO:0000313" key="5">
    <source>
        <dbReference type="Proteomes" id="UP000290289"/>
    </source>
</evidence>
<sequence length="555" mass="60886">MRNDVLRTWTIEAVLARPQVASTLLVDVPIEGLMHQEFALAKATSLTLGASSSAGVASTTYYSNKAYIGAAIFTLRNSRCERGVDILRGERNAQVQGDDYEAILSREANDALDVDDVHSETSIVHFDSDDVNLIQSKSSEEVLMFTNNEASLSLTLSSKLVHRFSEEAMAVWESRSGGNASLKTWPKRNSFNYFQLLLKSDLKRHRLRLGSKRDLLIPSQGSQTLFFGNELDWLHYAWIDIGTPNVSFMVALDGGSDLLWVPCDCIQCAPLCSPIYGASMVQDRDLNQYRPSLSSTSKQLSCSHQLCKSSTNCKGPAEPCPYIVQYKSENTASSGFLIEDVLHLTSASKNTAPSSVQAPVIVGCGRKQTGGYLEGAAPDGVMGLGPGEISVPSVLAKAGMIQNSFSLCFDANGSGRILFGDQGHLAQQSTPFLPMEENVAYSVGVEQCCVARSCLKQTGFQALVDSGSSFTYVPTEFDKQVNATRIDLQQSPWKYCYNVSSLELLNIPTMKLMFPLNQSFLVNKPIFSETLDQKYTIFCLTLLRTDDEYGIIGRE</sequence>
<dbReference type="InterPro" id="IPR034164">
    <property type="entry name" value="Pepsin-like_dom"/>
</dbReference>
<feature type="active site" evidence="2">
    <location>
        <position position="253"/>
    </location>
</feature>
<dbReference type="Gene3D" id="2.40.70.10">
    <property type="entry name" value="Acid Proteases"/>
    <property type="match status" value="2"/>
</dbReference>
<evidence type="ECO:0000259" key="3">
    <source>
        <dbReference type="PROSITE" id="PS51767"/>
    </source>
</evidence>
<keyword evidence="5" id="KW-1185">Reference proteome</keyword>
<dbReference type="PANTHER" id="PTHR13683">
    <property type="entry name" value="ASPARTYL PROTEASES"/>
    <property type="match status" value="1"/>
</dbReference>
<reference evidence="4 5" key="1">
    <citation type="submission" date="2018-10" db="EMBL/GenBank/DDBJ databases">
        <title>A high-quality apple genome assembly.</title>
        <authorList>
            <person name="Hu J."/>
        </authorList>
    </citation>
    <scope>NUCLEOTIDE SEQUENCE [LARGE SCALE GENOMIC DNA]</scope>
    <source>
        <strain evidence="5">cv. HFTH1</strain>
        <tissue evidence="4">Young leaf</tissue>
    </source>
</reference>
<dbReference type="PANTHER" id="PTHR13683:SF339">
    <property type="entry name" value="PEPTIDASE A1 DOMAIN-CONTAINING PROTEIN"/>
    <property type="match status" value="1"/>
</dbReference>
<organism evidence="4 5">
    <name type="scientific">Malus domestica</name>
    <name type="common">Apple</name>
    <name type="synonym">Pyrus malus</name>
    <dbReference type="NCBI Taxonomy" id="3750"/>
    <lineage>
        <taxon>Eukaryota</taxon>
        <taxon>Viridiplantae</taxon>
        <taxon>Streptophyta</taxon>
        <taxon>Embryophyta</taxon>
        <taxon>Tracheophyta</taxon>
        <taxon>Spermatophyta</taxon>
        <taxon>Magnoliopsida</taxon>
        <taxon>eudicotyledons</taxon>
        <taxon>Gunneridae</taxon>
        <taxon>Pentapetalae</taxon>
        <taxon>rosids</taxon>
        <taxon>fabids</taxon>
        <taxon>Rosales</taxon>
        <taxon>Rosaceae</taxon>
        <taxon>Amygdaloideae</taxon>
        <taxon>Maleae</taxon>
        <taxon>Malus</taxon>
    </lineage>
</organism>
<dbReference type="STRING" id="3750.A0A498HYE2"/>
<dbReference type="AlphaFoldDB" id="A0A498HYE2"/>
<dbReference type="PROSITE" id="PS00141">
    <property type="entry name" value="ASP_PROTEASE"/>
    <property type="match status" value="1"/>
</dbReference>
<comment type="caution">
    <text evidence="4">The sequence shown here is derived from an EMBL/GenBank/DDBJ whole genome shotgun (WGS) entry which is preliminary data.</text>
</comment>
<dbReference type="GO" id="GO:0006508">
    <property type="term" value="P:proteolysis"/>
    <property type="evidence" value="ECO:0007669"/>
    <property type="project" value="InterPro"/>
</dbReference>
<dbReference type="FunFam" id="2.40.70.10:FF:000012">
    <property type="entry name" value="Aspartyl protease family protein 1"/>
    <property type="match status" value="1"/>
</dbReference>
<dbReference type="CDD" id="cd05471">
    <property type="entry name" value="pepsin_like"/>
    <property type="match status" value="1"/>
</dbReference>
<evidence type="ECO:0000313" key="4">
    <source>
        <dbReference type="EMBL" id="RXH75840.1"/>
    </source>
</evidence>